<feature type="domain" description="Flavodoxin-like" evidence="2">
    <location>
        <begin position="261"/>
        <end position="400"/>
    </location>
</feature>
<sequence>MRANEVADGIYRLCANIGSEVLFEGIWPLPKGASMNSYLVKGKDVAIIDGVGDWDGVPETLYAQLDQLGVKAEDIRYVIINHTEPDHTGWLRSFSSMNHDFEVLATARGVELAKAFFGLDVAFRAVKSGDSVDLGNGKRLVFEEIPNVHWPDTMATFETSTGTLLCCDAFGTFGAIGEAFCDDQLDAAQLEIFEREALRYYANIVGRFSQQVINAIDKVSKLDVRIVAPGHGPIWRRNPERIIRLYQRLASYAKGPARPLVTVLWGSMYGNTRKTLEPLLDGIAEEGVDAVVYQVPQSHIGDILASAWESTGIALAMPTYEYQMFPPMAVILDELGRKSVKGKLAMRTGSFGWSGGAQKELDEILERRHMGWHFVDPVEFRGAPTVDTLEQVRRCARQLARQVRESALPDSVF</sequence>
<name>A0A1L3GET3_SYNAC</name>
<dbReference type="InterPro" id="IPR045761">
    <property type="entry name" value="ODP_dom"/>
</dbReference>
<dbReference type="EMBL" id="CP015518">
    <property type="protein sequence ID" value="APG24437.1"/>
    <property type="molecule type" value="Genomic_DNA"/>
</dbReference>
<dbReference type="Pfam" id="PF19583">
    <property type="entry name" value="ODP"/>
    <property type="match status" value="1"/>
</dbReference>
<dbReference type="Gene3D" id="3.40.50.360">
    <property type="match status" value="1"/>
</dbReference>
<dbReference type="KEGG" id="pace:A6070_13505"/>
<accession>A0A1L3GET3</accession>
<evidence type="ECO:0000259" key="2">
    <source>
        <dbReference type="PROSITE" id="PS50902"/>
    </source>
</evidence>
<dbReference type="GO" id="GO:0016491">
    <property type="term" value="F:oxidoreductase activity"/>
    <property type="evidence" value="ECO:0007669"/>
    <property type="project" value="InterPro"/>
</dbReference>
<dbReference type="GO" id="GO:0009055">
    <property type="term" value="F:electron transfer activity"/>
    <property type="evidence" value="ECO:0007669"/>
    <property type="project" value="InterPro"/>
</dbReference>
<dbReference type="InterPro" id="IPR036866">
    <property type="entry name" value="RibonucZ/Hydroxyglut_hydro"/>
</dbReference>
<dbReference type="PANTHER" id="PTHR43717">
    <property type="entry name" value="ANAEROBIC NITRIC OXIDE REDUCTASE FLAVORUBREDOXIN"/>
    <property type="match status" value="1"/>
</dbReference>
<keyword evidence="4" id="KW-1185">Reference proteome</keyword>
<dbReference type="OrthoDB" id="9800607at2"/>
<dbReference type="GO" id="GO:0010181">
    <property type="term" value="F:FMN binding"/>
    <property type="evidence" value="ECO:0007669"/>
    <property type="project" value="InterPro"/>
</dbReference>
<organism evidence="3 4">
    <name type="scientific">Syntrophotalea acetylenica</name>
    <name type="common">Pelobacter acetylenicus</name>
    <dbReference type="NCBI Taxonomy" id="29542"/>
    <lineage>
        <taxon>Bacteria</taxon>
        <taxon>Pseudomonadati</taxon>
        <taxon>Thermodesulfobacteriota</taxon>
        <taxon>Desulfuromonadia</taxon>
        <taxon>Desulfuromonadales</taxon>
        <taxon>Syntrophotaleaceae</taxon>
        <taxon>Syntrophotalea</taxon>
    </lineage>
</organism>
<proteinExistence type="inferred from homology"/>
<dbReference type="STRING" id="29542.A6070_13505"/>
<dbReference type="SUPFAM" id="SSF56281">
    <property type="entry name" value="Metallo-hydrolase/oxidoreductase"/>
    <property type="match status" value="1"/>
</dbReference>
<dbReference type="AlphaFoldDB" id="A0A1L3GET3"/>
<gene>
    <name evidence="3" type="ORF">A7E75_04860</name>
</gene>
<reference evidence="3 4" key="1">
    <citation type="journal article" date="2017" name="Genome Announc.">
        <title>Complete Genome Sequences of Two Acetylene-Fermenting Pelobacter acetylenicus Strains.</title>
        <authorList>
            <person name="Sutton J.M."/>
            <person name="Baesman S.M."/>
            <person name="Fierst J.L."/>
            <person name="Poret-Peterson A.T."/>
            <person name="Oremland R.S."/>
            <person name="Dunlap D.S."/>
            <person name="Akob D.M."/>
        </authorList>
    </citation>
    <scope>NUCLEOTIDE SEQUENCE [LARGE SCALE GENOMIC DNA]</scope>
    <source>
        <strain evidence="3 4">DSM 3247</strain>
    </source>
</reference>
<keyword evidence="3" id="KW-0378">Hydrolase</keyword>
<dbReference type="CDD" id="cd07709">
    <property type="entry name" value="flavodiiron_proteins_MBL-fold"/>
    <property type="match status" value="1"/>
</dbReference>
<dbReference type="PROSITE" id="PS50902">
    <property type="entry name" value="FLAVODOXIN_LIKE"/>
    <property type="match status" value="1"/>
</dbReference>
<dbReference type="PIRSF" id="PIRSF005243">
    <property type="entry name" value="ROO"/>
    <property type="match status" value="1"/>
</dbReference>
<comment type="similarity">
    <text evidence="1">In the N-terminal section; belongs to the zinc metallo-hydrolase group 3 family.</text>
</comment>
<dbReference type="GO" id="GO:0046872">
    <property type="term" value="F:metal ion binding"/>
    <property type="evidence" value="ECO:0007669"/>
    <property type="project" value="InterPro"/>
</dbReference>
<evidence type="ECO:0000313" key="4">
    <source>
        <dbReference type="Proteomes" id="UP000182264"/>
    </source>
</evidence>
<dbReference type="InterPro" id="IPR008254">
    <property type="entry name" value="Flavodoxin/NO_synth"/>
</dbReference>
<dbReference type="InterPro" id="IPR029039">
    <property type="entry name" value="Flavoprotein-like_sf"/>
</dbReference>
<evidence type="ECO:0000313" key="3">
    <source>
        <dbReference type="EMBL" id="APG24437.1"/>
    </source>
</evidence>
<dbReference type="Gene3D" id="3.60.15.10">
    <property type="entry name" value="Ribonuclease Z/Hydroxyacylglutathione hydrolase-like"/>
    <property type="match status" value="1"/>
</dbReference>
<protein>
    <submittedName>
        <fullName evidence="3">MBL fold metallo-hydrolase</fullName>
    </submittedName>
</protein>
<dbReference type="Proteomes" id="UP000182264">
    <property type="component" value="Chromosome"/>
</dbReference>
<dbReference type="SUPFAM" id="SSF52218">
    <property type="entry name" value="Flavoproteins"/>
    <property type="match status" value="1"/>
</dbReference>
<dbReference type="InterPro" id="IPR001279">
    <property type="entry name" value="Metallo-B-lactamas"/>
</dbReference>
<dbReference type="PANTHER" id="PTHR43717:SF1">
    <property type="entry name" value="ANAEROBIC NITRIC OXIDE REDUCTASE FLAVORUBREDOXIN"/>
    <property type="match status" value="1"/>
</dbReference>
<dbReference type="RefSeq" id="WP_072286277.1">
    <property type="nucleotide sequence ID" value="NZ_CP015455.1"/>
</dbReference>
<dbReference type="InterPro" id="IPR016440">
    <property type="entry name" value="Rubredoxin-O_OxRdtase"/>
</dbReference>
<evidence type="ECO:0000256" key="1">
    <source>
        <dbReference type="ARBA" id="ARBA00007121"/>
    </source>
</evidence>
<dbReference type="GO" id="GO:0016787">
    <property type="term" value="F:hydrolase activity"/>
    <property type="evidence" value="ECO:0007669"/>
    <property type="project" value="UniProtKB-KW"/>
</dbReference>
<dbReference type="SMART" id="SM00849">
    <property type="entry name" value="Lactamase_B"/>
    <property type="match status" value="1"/>
</dbReference>